<comment type="caution">
    <text evidence="1">The sequence shown here is derived from an EMBL/GenBank/DDBJ whole genome shotgun (WGS) entry which is preliminary data.</text>
</comment>
<protein>
    <submittedName>
        <fullName evidence="1">Uncharacterized protein</fullName>
    </submittedName>
</protein>
<dbReference type="AlphaFoldDB" id="A0AAW2GWG6"/>
<accession>A0AAW2GWG6</accession>
<proteinExistence type="predicted"/>
<gene>
    <name evidence="1" type="ORF">PUN28_002797</name>
</gene>
<evidence type="ECO:0000313" key="1">
    <source>
        <dbReference type="EMBL" id="KAL0131508.1"/>
    </source>
</evidence>
<name>A0AAW2GWG6_9HYME</name>
<evidence type="ECO:0000313" key="2">
    <source>
        <dbReference type="Proteomes" id="UP001430953"/>
    </source>
</evidence>
<dbReference type="EMBL" id="JADYXP020000002">
    <property type="protein sequence ID" value="KAL0131508.1"/>
    <property type="molecule type" value="Genomic_DNA"/>
</dbReference>
<reference evidence="1 2" key="1">
    <citation type="submission" date="2023-03" db="EMBL/GenBank/DDBJ databases">
        <title>High recombination rates correlate with genetic variation in Cardiocondyla obscurior ants.</title>
        <authorList>
            <person name="Errbii M."/>
        </authorList>
    </citation>
    <scope>NUCLEOTIDE SEQUENCE [LARGE SCALE GENOMIC DNA]</scope>
    <source>
        <strain evidence="1">Alpha-2009</strain>
        <tissue evidence="1">Whole body</tissue>
    </source>
</reference>
<dbReference type="Proteomes" id="UP001430953">
    <property type="component" value="Unassembled WGS sequence"/>
</dbReference>
<keyword evidence="2" id="KW-1185">Reference proteome</keyword>
<sequence>MSAACRFAFECSTHHNFTSVFFFCQQDRFLFQICVMYSSASRLLHSSVVPPRRVISGADYRTTLKHAFIAAVAKRQSHV</sequence>
<organism evidence="1 2">
    <name type="scientific">Cardiocondyla obscurior</name>
    <dbReference type="NCBI Taxonomy" id="286306"/>
    <lineage>
        <taxon>Eukaryota</taxon>
        <taxon>Metazoa</taxon>
        <taxon>Ecdysozoa</taxon>
        <taxon>Arthropoda</taxon>
        <taxon>Hexapoda</taxon>
        <taxon>Insecta</taxon>
        <taxon>Pterygota</taxon>
        <taxon>Neoptera</taxon>
        <taxon>Endopterygota</taxon>
        <taxon>Hymenoptera</taxon>
        <taxon>Apocrita</taxon>
        <taxon>Aculeata</taxon>
        <taxon>Formicoidea</taxon>
        <taxon>Formicidae</taxon>
        <taxon>Myrmicinae</taxon>
        <taxon>Cardiocondyla</taxon>
    </lineage>
</organism>